<organism evidence="2 3">
    <name type="scientific">Vespula germanica</name>
    <name type="common">German yellow jacket</name>
    <name type="synonym">Paravespula germanica</name>
    <dbReference type="NCBI Taxonomy" id="30212"/>
    <lineage>
        <taxon>Eukaryota</taxon>
        <taxon>Metazoa</taxon>
        <taxon>Ecdysozoa</taxon>
        <taxon>Arthropoda</taxon>
        <taxon>Hexapoda</taxon>
        <taxon>Insecta</taxon>
        <taxon>Pterygota</taxon>
        <taxon>Neoptera</taxon>
        <taxon>Endopterygota</taxon>
        <taxon>Hymenoptera</taxon>
        <taxon>Apocrita</taxon>
        <taxon>Aculeata</taxon>
        <taxon>Vespoidea</taxon>
        <taxon>Vespidae</taxon>
        <taxon>Vespinae</taxon>
        <taxon>Vespula</taxon>
    </lineage>
</organism>
<comment type="caution">
    <text evidence="2">The sequence shown here is derived from an EMBL/GenBank/DDBJ whole genome shotgun (WGS) entry which is preliminary data.</text>
</comment>
<evidence type="ECO:0000256" key="1">
    <source>
        <dbReference type="SAM" id="MobiDB-lite"/>
    </source>
</evidence>
<dbReference type="Proteomes" id="UP000617340">
    <property type="component" value="Unassembled WGS sequence"/>
</dbReference>
<proteinExistence type="predicted"/>
<dbReference type="AlphaFoldDB" id="A0A834NPD2"/>
<dbReference type="EMBL" id="JACSDZ010000002">
    <property type="protein sequence ID" value="KAF7414935.1"/>
    <property type="molecule type" value="Genomic_DNA"/>
</dbReference>
<protein>
    <submittedName>
        <fullName evidence="2">Uncharacterized protein</fullName>
    </submittedName>
</protein>
<name>A0A834NPD2_VESGE</name>
<feature type="compositionally biased region" description="Basic and acidic residues" evidence="1">
    <location>
        <begin position="1"/>
        <end position="19"/>
    </location>
</feature>
<evidence type="ECO:0000313" key="3">
    <source>
        <dbReference type="Proteomes" id="UP000617340"/>
    </source>
</evidence>
<evidence type="ECO:0000313" key="2">
    <source>
        <dbReference type="EMBL" id="KAF7414935.1"/>
    </source>
</evidence>
<gene>
    <name evidence="2" type="ORF">HZH68_003424</name>
</gene>
<keyword evidence="3" id="KW-1185">Reference proteome</keyword>
<reference evidence="2" key="1">
    <citation type="journal article" date="2020" name="G3 (Bethesda)">
        <title>High-Quality Assemblies for Three Invasive Social Wasps from the &lt;i&gt;Vespula&lt;/i&gt; Genus.</title>
        <authorList>
            <person name="Harrop T.W.R."/>
            <person name="Guhlin J."/>
            <person name="McLaughlin G.M."/>
            <person name="Permina E."/>
            <person name="Stockwell P."/>
            <person name="Gilligan J."/>
            <person name="Le Lec M.F."/>
            <person name="Gruber M.A.M."/>
            <person name="Quinn O."/>
            <person name="Lovegrove M."/>
            <person name="Duncan E.J."/>
            <person name="Remnant E.J."/>
            <person name="Van Eeckhoven J."/>
            <person name="Graham B."/>
            <person name="Knapp R.A."/>
            <person name="Langford K.W."/>
            <person name="Kronenberg Z."/>
            <person name="Press M.O."/>
            <person name="Eacker S.M."/>
            <person name="Wilson-Rankin E.E."/>
            <person name="Purcell J."/>
            <person name="Lester P.J."/>
            <person name="Dearden P.K."/>
        </authorList>
    </citation>
    <scope>NUCLEOTIDE SEQUENCE</scope>
    <source>
        <strain evidence="2">Linc-1</strain>
    </source>
</reference>
<accession>A0A834NPD2</accession>
<sequence length="66" mass="7640">MHGGEVAKEETGKAERETNFKSPFRRTAKSERFLIKFFAPTKRTNDKWYAMRISKSRAQITSQNGS</sequence>
<feature type="region of interest" description="Disordered" evidence="1">
    <location>
        <begin position="1"/>
        <end position="25"/>
    </location>
</feature>